<feature type="chain" id="PRO_5047488218" description="Secreted protein" evidence="1">
    <location>
        <begin position="26"/>
        <end position="187"/>
    </location>
</feature>
<comment type="caution">
    <text evidence="2">The sequence shown here is derived from an EMBL/GenBank/DDBJ whole genome shotgun (WGS) entry which is preliminary data.</text>
</comment>
<feature type="signal peptide" evidence="1">
    <location>
        <begin position="1"/>
        <end position="25"/>
    </location>
</feature>
<reference evidence="2 3" key="1">
    <citation type="submission" date="2019-12" db="EMBL/GenBank/DDBJ databases">
        <title>Genome sequence of Streptomyces bambusae.</title>
        <authorList>
            <person name="Bansal K."/>
            <person name="Choksket S."/>
            <person name="Korpole S."/>
            <person name="Patil P.B."/>
        </authorList>
    </citation>
    <scope>NUCLEOTIDE SEQUENCE [LARGE SCALE GENOMIC DNA]</scope>
    <source>
        <strain evidence="2 3">SK60</strain>
    </source>
</reference>
<dbReference type="EMBL" id="WTFF01000183">
    <property type="protein sequence ID" value="MBW5484685.1"/>
    <property type="molecule type" value="Genomic_DNA"/>
</dbReference>
<name>A0ABS6ZDF4_9ACTN</name>
<evidence type="ECO:0000313" key="2">
    <source>
        <dbReference type="EMBL" id="MBW5484685.1"/>
    </source>
</evidence>
<accession>A0ABS6ZDF4</accession>
<evidence type="ECO:0000256" key="1">
    <source>
        <dbReference type="SAM" id="SignalP"/>
    </source>
</evidence>
<keyword evidence="1" id="KW-0732">Signal</keyword>
<sequence>MMNRFALALATAAALTVTTTPTAVAAGGTDTSRAAAERAAVYRATARYHRHSEAVKAGYVPDRYCVADPAGTGSLGYPHFNHSLDNSVDPARPTALFYEDDGHGGKRLTGVEWVVFDRDGSLATDDDRPSLLGKPFTGPQRGRFPGQPVHYALHLWLWKKNPRGAFEPFNPAVRCLPGTTRPKPHTP</sequence>
<evidence type="ECO:0000313" key="3">
    <source>
        <dbReference type="Proteomes" id="UP000812013"/>
    </source>
</evidence>
<dbReference type="Proteomes" id="UP000812013">
    <property type="component" value="Unassembled WGS sequence"/>
</dbReference>
<keyword evidence="3" id="KW-1185">Reference proteome</keyword>
<organism evidence="2 3">
    <name type="scientific">Streptomyces bambusae</name>
    <dbReference type="NCBI Taxonomy" id="1550616"/>
    <lineage>
        <taxon>Bacteria</taxon>
        <taxon>Bacillati</taxon>
        <taxon>Actinomycetota</taxon>
        <taxon>Actinomycetes</taxon>
        <taxon>Kitasatosporales</taxon>
        <taxon>Streptomycetaceae</taxon>
        <taxon>Streptomyces</taxon>
    </lineage>
</organism>
<gene>
    <name evidence="2" type="ORF">GPJ59_23095</name>
</gene>
<proteinExistence type="predicted"/>
<evidence type="ECO:0008006" key="4">
    <source>
        <dbReference type="Google" id="ProtNLM"/>
    </source>
</evidence>
<protein>
    <recommendedName>
        <fullName evidence="4">Secreted protein</fullName>
    </recommendedName>
</protein>